<accession>A0ABT1TL95</accession>
<sequence length="58" mass="6814">MQVIPKIRRLHFVEKVAISDLAKQFNLPRPSIRKCLKTVEELVYPSHQHQSYLKLDGN</sequence>
<organism evidence="1 2">
    <name type="scientific">Methylomonas subterranea</name>
    <dbReference type="NCBI Taxonomy" id="2952225"/>
    <lineage>
        <taxon>Bacteria</taxon>
        <taxon>Pseudomonadati</taxon>
        <taxon>Pseudomonadota</taxon>
        <taxon>Gammaproteobacteria</taxon>
        <taxon>Methylococcales</taxon>
        <taxon>Methylococcaceae</taxon>
        <taxon>Methylomonas</taxon>
    </lineage>
</organism>
<dbReference type="EMBL" id="JANIBJ010000054">
    <property type="protein sequence ID" value="MCQ8106255.1"/>
    <property type="molecule type" value="Genomic_DNA"/>
</dbReference>
<comment type="caution">
    <text evidence="1">The sequence shown here is derived from an EMBL/GenBank/DDBJ whole genome shotgun (WGS) entry which is preliminary data.</text>
</comment>
<evidence type="ECO:0000313" key="2">
    <source>
        <dbReference type="Proteomes" id="UP001524499"/>
    </source>
</evidence>
<dbReference type="Proteomes" id="UP001524499">
    <property type="component" value="Unassembled WGS sequence"/>
</dbReference>
<gene>
    <name evidence="1" type="ORF">NP590_19255</name>
</gene>
<dbReference type="RefSeq" id="WP_256604342.1">
    <property type="nucleotide sequence ID" value="NZ_JANIBJ010000054.1"/>
</dbReference>
<evidence type="ECO:0000313" key="1">
    <source>
        <dbReference type="EMBL" id="MCQ8106255.1"/>
    </source>
</evidence>
<proteinExistence type="predicted"/>
<reference evidence="1 2" key="1">
    <citation type="submission" date="2022-07" db="EMBL/GenBank/DDBJ databases">
        <title>Methylomonas rivi sp. nov., Methylomonas rosea sp. nov., Methylomonas aureus sp. nov. and Methylomonas subterranea sp. nov., four novel methanotrophs isolated from a freshwater creek and the deep terrestrial subsurface.</title>
        <authorList>
            <person name="Abin C."/>
            <person name="Sankaranarayanan K."/>
            <person name="Garner C."/>
            <person name="Sindelar R."/>
            <person name="Kotary K."/>
            <person name="Garner R."/>
            <person name="Barclay S."/>
            <person name="Lawson P."/>
            <person name="Krumholz L."/>
        </authorList>
    </citation>
    <scope>NUCLEOTIDE SEQUENCE [LARGE SCALE GENOMIC DNA]</scope>
    <source>
        <strain evidence="1 2">SURF-2</strain>
    </source>
</reference>
<protein>
    <submittedName>
        <fullName evidence="1">Uncharacterized protein</fullName>
    </submittedName>
</protein>
<name>A0ABT1TL95_9GAMM</name>
<keyword evidence="2" id="KW-1185">Reference proteome</keyword>